<comment type="caution">
    <text evidence="2">The sequence shown here is derived from an EMBL/GenBank/DDBJ whole genome shotgun (WGS) entry which is preliminary data.</text>
</comment>
<feature type="transmembrane region" description="Helical" evidence="1">
    <location>
        <begin position="890"/>
        <end position="912"/>
    </location>
</feature>
<feature type="transmembrane region" description="Helical" evidence="1">
    <location>
        <begin position="1609"/>
        <end position="1633"/>
    </location>
</feature>
<feature type="transmembrane region" description="Helical" evidence="1">
    <location>
        <begin position="700"/>
        <end position="725"/>
    </location>
</feature>
<feature type="transmembrane region" description="Helical" evidence="1">
    <location>
        <begin position="50"/>
        <end position="68"/>
    </location>
</feature>
<feature type="transmembrane region" description="Helical" evidence="1">
    <location>
        <begin position="170"/>
        <end position="198"/>
    </location>
</feature>
<evidence type="ECO:0000256" key="1">
    <source>
        <dbReference type="SAM" id="Phobius"/>
    </source>
</evidence>
<feature type="transmembrane region" description="Helical" evidence="1">
    <location>
        <begin position="1260"/>
        <end position="1281"/>
    </location>
</feature>
<dbReference type="EMBL" id="ASPP01028076">
    <property type="protein sequence ID" value="ETO05484.1"/>
    <property type="molecule type" value="Genomic_DNA"/>
</dbReference>
<feature type="transmembrane region" description="Helical" evidence="1">
    <location>
        <begin position="772"/>
        <end position="799"/>
    </location>
</feature>
<feature type="transmembrane region" description="Helical" evidence="1">
    <location>
        <begin position="537"/>
        <end position="562"/>
    </location>
</feature>
<keyword evidence="1" id="KW-1133">Transmembrane helix</keyword>
<organism evidence="2 3">
    <name type="scientific">Reticulomyxa filosa</name>
    <dbReference type="NCBI Taxonomy" id="46433"/>
    <lineage>
        <taxon>Eukaryota</taxon>
        <taxon>Sar</taxon>
        <taxon>Rhizaria</taxon>
        <taxon>Retaria</taxon>
        <taxon>Foraminifera</taxon>
        <taxon>Monothalamids</taxon>
        <taxon>Reticulomyxidae</taxon>
        <taxon>Reticulomyxa</taxon>
    </lineage>
</organism>
<evidence type="ECO:0000313" key="3">
    <source>
        <dbReference type="Proteomes" id="UP000023152"/>
    </source>
</evidence>
<feature type="transmembrane region" description="Helical" evidence="1">
    <location>
        <begin position="658"/>
        <end position="679"/>
    </location>
</feature>
<keyword evidence="1" id="KW-0472">Membrane</keyword>
<gene>
    <name evidence="2" type="ORF">RFI_31912</name>
</gene>
<reference evidence="2 3" key="1">
    <citation type="journal article" date="2013" name="Curr. Biol.">
        <title>The Genome of the Foraminiferan Reticulomyxa filosa.</title>
        <authorList>
            <person name="Glockner G."/>
            <person name="Hulsmann N."/>
            <person name="Schleicher M."/>
            <person name="Noegel A.A."/>
            <person name="Eichinger L."/>
            <person name="Gallinger C."/>
            <person name="Pawlowski J."/>
            <person name="Sierra R."/>
            <person name="Euteneuer U."/>
            <person name="Pillet L."/>
            <person name="Moustafa A."/>
            <person name="Platzer M."/>
            <person name="Groth M."/>
            <person name="Szafranski K."/>
            <person name="Schliwa M."/>
        </authorList>
    </citation>
    <scope>NUCLEOTIDE SEQUENCE [LARGE SCALE GENOMIC DNA]</scope>
</reference>
<feature type="transmembrane region" description="Helical" evidence="1">
    <location>
        <begin position="1370"/>
        <end position="1396"/>
    </location>
</feature>
<name>X6LV52_RETFI</name>
<feature type="transmembrane region" description="Helical" evidence="1">
    <location>
        <begin position="298"/>
        <end position="323"/>
    </location>
</feature>
<feature type="transmembrane region" description="Helical" evidence="1">
    <location>
        <begin position="1018"/>
        <end position="1043"/>
    </location>
</feature>
<feature type="transmembrane region" description="Helical" evidence="1">
    <location>
        <begin position="218"/>
        <end position="244"/>
    </location>
</feature>
<sequence length="1738" mass="207817">MSLCIPTRIFHFFKCYYNAFTHEGENSDLFYLYELRFGMWKNIDTYKCKMYLINFFFFFFIIIINNNVKRICAKNSQNYINDDYHALRGLWIANLMLGVGDCFVIPQIILGFFMPTRTYHFIQMCFIRDVYIHTKKKKKQWKEASKNPEYLGDPQLGYNIKYRLVGIRCLWIGLFDLVFLCCGFLSVVVMPIRIFGFVRAFRKHWKTYKEDNYGDLRLALLINLLMAFLEWLFVICALPLLIMITRYYHMYKLLHTVFTDNSEQNQHKRLDPYPLELKYYLTIRLNLLANLCPGIFDWFVLLCGILSVVIMPFRLVAFCRCFYIHWDSYKNDNYNVLREALMMNLVFGICDWLFVICAIPLLIMLTRYYHIAKLIQQNWQRKDMERERGNIAVDLGYNSKIRWNILSNLFPGIADWIALLFGILSMVIMPLRVIAVVRTCRVHWEAYKNDKYLNLRLALMMNLWCACYEWLFILFAFPLVLVISRYYHIFEQVREALNDTSVKGEQLKYRNFNLDLRYNSQLRVTILSNFGPGLADWFALLCGILSMIVMPLRAVAFFRSFYVHWDDYKKDQYVALRSAMLRNLLFAICEWVFILCAIPLIFMPSRHYHIFKKVNEAWNDTNEESQNKRFGSFRKDLRYDTTLRWEILSNIFPGFLDWFVLLCGILSIIVMPFRLVAFFRSIYVHWDDYKNDKYSNLREALVMNLIFACCEWLVIIHAITLVFAFSRYFHIYVKIKQSLMEGNDEIEQQKYGKYRFDLRYNKQLRWVIVTNVYFGIFDLFILLCGILSVVIMPFRLFAFVRTIHIHWQSYKNDDYVVIRVAMLLNLIYACYEWIFIILAIPVLLMFTRYYHIVKKIQKAMKEDNDQIKYGKYGVTLRYDTKLRLAILYDIFPGLLDWIVLFCGILSILIMPLRFKAFIRCIRVHWDAYKNDNYSNLRISLTTNLFLSLLEWIFIIIALPLLILFSRYYHVYKRIQEARIKPTPENEKQRYGNYPIELRYDVVLRWGLLANIIPGLLDYVILLFGIFSVIVMPFRVVAFFRCFYVHWDNYKKDQYDDLRLALLTNLWYSICECCFILAVLPLFFMFTRYFHVIKCIQRALHDTTEEGQKKRFGYYYKDLKYDTVLRWEVLSNLLPGLFDLVALLCGIMSVVIMPFRLAALFRSFKVHWEAYKKDQYNDLREALMVNVGFSICEWLFILCAIPLLLIPSRYYHIFSLIKETIKDQSEEAQKRKYGAYSKDLRYDSPLRWSILMNLFPGIGDWFVLLFGILAVVIMPLRVVAFVRSISVHWESYKKDDYDNLRKALVMNLWFAICEWIFFVCAIPLVFMFTRYYHMIDQIKRSFGDQSEAAQKEKYGDYEKDLKYNTKLRLKLLSNILVGFVDLIALLLGILSVVIMPFRLASFLRAIRVNWDAYKKDDYYDLRVLMLSNLLFACLEWLFILCALPLVFMWSRYFHVWKEIKAAWNDTSEEGEKKRFGQFRENLRYDSPLRWALLSNVIPGFMDWIAFLMGLLAVILCPFTRLVPFVRSFTAFKEDYQNDKYEEWRIACLVSLPLAVFDALALVTGFIALFSIIRTPWLIRDLRQHSLYKNLWSSLKDPINWQLRYSTYRNFVFVFVDFVFLLMFLVCLCSVYRAIKTIILMYDTKEWTDDRMNVIRYSIFTQFFNLLIDIVIFSWCFVIVAITVYRFIPWCLHISHSWRVFLHNRRVTLANESKSISKKPEENAIQLTIAHNEHPLPTEG</sequence>
<feature type="transmembrane region" description="Helical" evidence="1">
    <location>
        <begin position="1422"/>
        <end position="1446"/>
    </location>
</feature>
<feature type="transmembrane region" description="Helical" evidence="1">
    <location>
        <begin position="89"/>
        <end position="114"/>
    </location>
</feature>
<feature type="transmembrane region" description="Helical" evidence="1">
    <location>
        <begin position="1181"/>
        <end position="1205"/>
    </location>
</feature>
<dbReference type="OMA" id="WLFVICA"/>
<feature type="transmembrane region" description="Helical" evidence="1">
    <location>
        <begin position="583"/>
        <end position="602"/>
    </location>
</feature>
<feature type="transmembrane region" description="Helical" evidence="1">
    <location>
        <begin position="457"/>
        <end position="483"/>
    </location>
</feature>
<feature type="transmembrane region" description="Helical" evidence="1">
    <location>
        <begin position="820"/>
        <end position="846"/>
    </location>
</feature>
<feature type="transmembrane region" description="Helical" evidence="1">
    <location>
        <begin position="344"/>
        <end position="365"/>
    </location>
</feature>
<keyword evidence="1" id="KW-0812">Transmembrane</keyword>
<proteinExistence type="predicted"/>
<accession>X6LV52</accession>
<feature type="transmembrane region" description="Helical" evidence="1">
    <location>
        <begin position="1139"/>
        <end position="1160"/>
    </location>
</feature>
<feature type="transmembrane region" description="Helical" evidence="1">
    <location>
        <begin position="944"/>
        <end position="964"/>
    </location>
</feature>
<feature type="transmembrane region" description="Helical" evidence="1">
    <location>
        <begin position="1064"/>
        <end position="1083"/>
    </location>
</feature>
<dbReference type="Proteomes" id="UP000023152">
    <property type="component" value="Unassembled WGS sequence"/>
</dbReference>
<evidence type="ECO:0000313" key="2">
    <source>
        <dbReference type="EMBL" id="ETO05484.1"/>
    </source>
</evidence>
<feature type="transmembrane region" description="Helical" evidence="1">
    <location>
        <begin position="1302"/>
        <end position="1325"/>
    </location>
</feature>
<protein>
    <submittedName>
        <fullName evidence="2">F-box domain containing protein</fullName>
    </submittedName>
</protein>
<feature type="transmembrane region" description="Helical" evidence="1">
    <location>
        <begin position="416"/>
        <end position="437"/>
    </location>
</feature>
<keyword evidence="3" id="KW-1185">Reference proteome</keyword>
<feature type="transmembrane region" description="Helical" evidence="1">
    <location>
        <begin position="1664"/>
        <end position="1686"/>
    </location>
</feature>
<feature type="transmembrane region" description="Helical" evidence="1">
    <location>
        <begin position="1502"/>
        <end position="1524"/>
    </location>
</feature>
<feature type="transmembrane region" description="Helical" evidence="1">
    <location>
        <begin position="1544"/>
        <end position="1571"/>
    </location>
</feature>